<sequence>MTLKLELINIDKTLQKSDIDMDTLIEKILGSIGSVDSELRDKLIYYTFGKLIMEDFLTVKQMQHIIDVCYKNLFFDIGQKASDTVFTRSFSALVIALIIEKDREKRFLSDDIILKIINGSIEYLNLETDIRGYVEEKGWAHSIAHGADLLSETIRHPLFNTKFSSKCLETIKHCLFKESTGDTPYVDDEEERLLFAVEALMEKGITSNEIESWVVELSNKLNELLENEGYSLNFFRKRSNVVNFLRGFYFRLLYKNSNLKLRENIVTALKHWHEKLYNLN</sequence>
<protein>
    <submittedName>
        <fullName evidence="1">DUF2785 domain-containing protein</fullName>
    </submittedName>
</protein>
<name>A0A4R1ATN6_9BACI</name>
<dbReference type="AlphaFoldDB" id="A0A4R1ATN6"/>
<accession>A0A4R1ATN6</accession>
<dbReference type="EMBL" id="SJTH01000099">
    <property type="protein sequence ID" value="TCJ00946.1"/>
    <property type="molecule type" value="Genomic_DNA"/>
</dbReference>
<dbReference type="STRING" id="1742358.GCA_001439605_00232"/>
<dbReference type="Proteomes" id="UP000293846">
    <property type="component" value="Unassembled WGS sequence"/>
</dbReference>
<keyword evidence="2" id="KW-1185">Reference proteome</keyword>
<evidence type="ECO:0000313" key="1">
    <source>
        <dbReference type="EMBL" id="TCJ00946.1"/>
    </source>
</evidence>
<reference evidence="1 2" key="1">
    <citation type="submission" date="2019-03" db="EMBL/GenBank/DDBJ databases">
        <authorList>
            <person name="Jensen L."/>
            <person name="Storgaard J."/>
            <person name="Sulaj E."/>
            <person name="Schramm A."/>
            <person name="Marshall I.P.G."/>
        </authorList>
    </citation>
    <scope>NUCLEOTIDE SEQUENCE [LARGE SCALE GENOMIC DNA]</scope>
    <source>
        <strain evidence="1 2">2017H2G3</strain>
    </source>
</reference>
<evidence type="ECO:0000313" key="2">
    <source>
        <dbReference type="Proteomes" id="UP000293846"/>
    </source>
</evidence>
<organism evidence="1 2">
    <name type="scientific">Cytobacillus praedii</name>
    <dbReference type="NCBI Taxonomy" id="1742358"/>
    <lineage>
        <taxon>Bacteria</taxon>
        <taxon>Bacillati</taxon>
        <taxon>Bacillota</taxon>
        <taxon>Bacilli</taxon>
        <taxon>Bacillales</taxon>
        <taxon>Bacillaceae</taxon>
        <taxon>Cytobacillus</taxon>
    </lineage>
</organism>
<dbReference type="RefSeq" id="WP_131239517.1">
    <property type="nucleotide sequence ID" value="NZ_SJTH01000099.1"/>
</dbReference>
<proteinExistence type="predicted"/>
<dbReference type="InterPro" id="IPR021247">
    <property type="entry name" value="DUF2785"/>
</dbReference>
<dbReference type="OrthoDB" id="7619731at2"/>
<dbReference type="Pfam" id="PF10978">
    <property type="entry name" value="DUF2785"/>
    <property type="match status" value="1"/>
</dbReference>
<comment type="caution">
    <text evidence="1">The sequence shown here is derived from an EMBL/GenBank/DDBJ whole genome shotgun (WGS) entry which is preliminary data.</text>
</comment>
<gene>
    <name evidence="1" type="ORF">E0Y62_26440</name>
</gene>